<feature type="region of interest" description="Disordered" evidence="1">
    <location>
        <begin position="805"/>
        <end position="876"/>
    </location>
</feature>
<feature type="region of interest" description="Disordered" evidence="1">
    <location>
        <begin position="217"/>
        <end position="236"/>
    </location>
</feature>
<dbReference type="VEuPathDB" id="ToxoDB:EBH_0022320"/>
<evidence type="ECO:0000313" key="3">
    <source>
        <dbReference type="Proteomes" id="UP000030750"/>
    </source>
</evidence>
<dbReference type="Proteomes" id="UP000030750">
    <property type="component" value="Unassembled WGS sequence"/>
</dbReference>
<evidence type="ECO:0000313" key="2">
    <source>
        <dbReference type="EMBL" id="CDJ48811.1"/>
    </source>
</evidence>
<reference evidence="2" key="2">
    <citation type="submission" date="2013-10" db="EMBL/GenBank/DDBJ databases">
        <authorList>
            <person name="Aslett M."/>
        </authorList>
    </citation>
    <scope>NUCLEOTIDE SEQUENCE [LARGE SCALE GENOMIC DNA]</scope>
    <source>
        <strain evidence="2">Houghton</strain>
    </source>
</reference>
<dbReference type="AlphaFoldDB" id="U6LF52"/>
<sequence>MTAPPQFSLDLAEIAPAWPAAVAPPAEALQPFFASPSPSSISEFGVYEDVARASFPYFGRVPSAGPPPRSRFLLVAAIASISAVAFLLLRCFALLSAESPSRVSGSLSRRLADDDDVFSCGSPSEQQAGEGASTAGSRWHELGRAPATGIAFFESVHPTVRQQLEMLDLTRAEAEVLTLEEQHLVANAQASMRRLISRFQYLRDRVAELSRRETGLKREKAAAGKVEEGGEEDDEEEAVSISSQLMSVEKELMLERQELHSIQTKLDKIRFTSDQNVMSLLMRAQIFATGRYISAAASQALMAQKVVLGEESRKPVQPTKEQMTHVGLLVTDILLRSSSCRGELQRVHQHSLQLGHSAQTAAAIAAPIAQKARILLSDLKVTLMQMQEAHMQPREDDVVREIEQMTKALEAGGFMSTRGSPRTSKRLYGPDAFTTIEGKSPLYLWRAGTTSRQPWQRSPSADIYLSSEHLREESSSTAASSGQLVADLQGPVKLTASSRSVEDTRPRPRQSYARIPDASTTWPGSTGTWGVRLWRSSPEIFTNLLGLHSTGESQKAEATAAPRETIWGSGSAASSGWEDDSEESSDASFEQLQETFWLTGSLPLSSGGDEWLPGPVRKEDAEATTRRALRELKVWTGKAEGLLQEEVTSYAVFEKLKYHMTRGQSLLESLRPYKEDTGAALMDSILLQDLRQRFRHCEVLLQQVEERVVERALKVLSDSEGSLKDSMQSLRQGVERATASDLNRILFERILMRVASDIQKTQPAHTRYSGLLKQIPGAAARLKKALRRLAKRSFETASLLVTASDQAQPLEAQEDGRPSSTRRPSSDKQQQQQQQQQQGPAATSPQPPLRSTGSIRSSAARREVDMDVLLKKEDPSDDGAALIAAAAEKASSVLQRLNLE</sequence>
<feature type="region of interest" description="Disordered" evidence="1">
    <location>
        <begin position="552"/>
        <end position="585"/>
    </location>
</feature>
<feature type="compositionally biased region" description="Basic and acidic residues" evidence="1">
    <location>
        <begin position="860"/>
        <end position="874"/>
    </location>
</feature>
<gene>
    <name evidence="2" type="ORF">EBH_0022320</name>
</gene>
<accession>U6LF52</accession>
<keyword evidence="3" id="KW-1185">Reference proteome</keyword>
<reference evidence="2" key="1">
    <citation type="submission" date="2013-10" db="EMBL/GenBank/DDBJ databases">
        <title>Genomic analysis of the causative agents of coccidiosis in chickens.</title>
        <authorList>
            <person name="Reid A.J."/>
            <person name="Blake D."/>
            <person name="Billington K."/>
            <person name="Browne H."/>
            <person name="Dunn M."/>
            <person name="Hung S."/>
            <person name="Kawahara F."/>
            <person name="Miranda-Saavedra D."/>
            <person name="Mourier T."/>
            <person name="Nagra H."/>
            <person name="Otto T.D."/>
            <person name="Rawlings N."/>
            <person name="Sanchez A."/>
            <person name="Sanders M."/>
            <person name="Subramaniam C."/>
            <person name="Tay Y."/>
            <person name="Dear P."/>
            <person name="Doerig C."/>
            <person name="Gruber A."/>
            <person name="Parkinson J."/>
            <person name="Shirley M."/>
            <person name="Wan K.L."/>
            <person name="Berriman M."/>
            <person name="Tomley F."/>
            <person name="Pain A."/>
        </authorList>
    </citation>
    <scope>NUCLEOTIDE SEQUENCE [LARGE SCALE GENOMIC DNA]</scope>
    <source>
        <strain evidence="2">Houghton</strain>
    </source>
</reference>
<organism evidence="2 3">
    <name type="scientific">Eimeria brunetti</name>
    <dbReference type="NCBI Taxonomy" id="51314"/>
    <lineage>
        <taxon>Eukaryota</taxon>
        <taxon>Sar</taxon>
        <taxon>Alveolata</taxon>
        <taxon>Apicomplexa</taxon>
        <taxon>Conoidasida</taxon>
        <taxon>Coccidia</taxon>
        <taxon>Eucoccidiorida</taxon>
        <taxon>Eimeriorina</taxon>
        <taxon>Eimeriidae</taxon>
        <taxon>Eimeria</taxon>
    </lineage>
</organism>
<feature type="compositionally biased region" description="Low complexity" evidence="1">
    <location>
        <begin position="567"/>
        <end position="576"/>
    </location>
</feature>
<evidence type="ECO:0000256" key="1">
    <source>
        <dbReference type="SAM" id="MobiDB-lite"/>
    </source>
</evidence>
<dbReference type="EMBL" id="HG711319">
    <property type="protein sequence ID" value="CDJ48811.1"/>
    <property type="molecule type" value="Genomic_DNA"/>
</dbReference>
<name>U6LF52_9EIME</name>
<feature type="region of interest" description="Disordered" evidence="1">
    <location>
        <begin position="474"/>
        <end position="520"/>
    </location>
</feature>
<dbReference type="OrthoDB" id="348308at2759"/>
<proteinExistence type="predicted"/>
<feature type="compositionally biased region" description="Polar residues" evidence="1">
    <location>
        <begin position="839"/>
        <end position="857"/>
    </location>
</feature>
<feature type="compositionally biased region" description="Basic and acidic residues" evidence="1">
    <location>
        <begin position="217"/>
        <end position="228"/>
    </location>
</feature>
<feature type="compositionally biased region" description="Low complexity" evidence="1">
    <location>
        <begin position="829"/>
        <end position="838"/>
    </location>
</feature>
<protein>
    <submittedName>
        <fullName evidence="2">Uncharacterized protein</fullName>
    </submittedName>
</protein>